<dbReference type="eggNOG" id="arCOG11741">
    <property type="taxonomic scope" value="Archaea"/>
</dbReference>
<reference evidence="3" key="3">
    <citation type="submission" date="2017-01" db="EMBL/GenBank/DDBJ databases">
        <authorList>
            <person name="Mah S.A."/>
            <person name="Swanson W.J."/>
            <person name="Moy G.W."/>
            <person name="Vacquier V.D."/>
        </authorList>
    </citation>
    <scope>NUCLEOTIDE SEQUENCE</scope>
    <source>
        <strain evidence="3">AJ5</strain>
    </source>
</reference>
<reference evidence="3 6" key="1">
    <citation type="journal article" date="2011" name="J. Bacteriol.">
        <title>Genome sequence of Halobiforma lacisalsi AJ5, an extremely halophilic archaeon which harbors a bop gene.</title>
        <authorList>
            <person name="Jiang X."/>
            <person name="Wang S."/>
            <person name="Cheng H."/>
            <person name="Huo Y."/>
            <person name="Zhang X."/>
            <person name="Zhu X."/>
            <person name="Han X."/>
            <person name="Ni P."/>
            <person name="Wu M."/>
        </authorList>
    </citation>
    <scope>NUCLEOTIDE SEQUENCE [LARGE SCALE GENOMIC DNA]</scope>
    <source>
        <strain evidence="3 6">AJ5</strain>
    </source>
</reference>
<evidence type="ECO:0000313" key="3">
    <source>
        <dbReference type="EMBL" id="APW97323.1"/>
    </source>
</evidence>
<name>M0LJN4_NATLA</name>
<accession>M0LJN4</accession>
<dbReference type="RefSeq" id="WP_007141545.1">
    <property type="nucleotide sequence ID" value="NZ_AOLZ01000034.1"/>
</dbReference>
<keyword evidence="5" id="KW-1185">Reference proteome</keyword>
<reference evidence="4 5" key="2">
    <citation type="journal article" date="2014" name="PLoS Genet.">
        <title>Phylogenetically driven sequencing of extremely halophilic archaea reveals strategies for static and dynamic osmo-response.</title>
        <authorList>
            <person name="Becker E.A."/>
            <person name="Seitzer P.M."/>
            <person name="Tritt A."/>
            <person name="Larsen D."/>
            <person name="Krusor M."/>
            <person name="Yao A.I."/>
            <person name="Wu D."/>
            <person name="Madern D."/>
            <person name="Eisen J.A."/>
            <person name="Darling A.E."/>
            <person name="Facciotti M.T."/>
        </authorList>
    </citation>
    <scope>NUCLEOTIDE SEQUENCE [LARGE SCALE GENOMIC DNA]</scope>
    <source>
        <strain evidence="4 5">AJ5</strain>
    </source>
</reference>
<evidence type="ECO:0000313" key="5">
    <source>
        <dbReference type="Proteomes" id="UP000011555"/>
    </source>
</evidence>
<dbReference type="STRING" id="358396.CHINAEXTREME_05840"/>
<feature type="coiled-coil region" evidence="1">
    <location>
        <begin position="146"/>
        <end position="173"/>
    </location>
</feature>
<organism evidence="4 5">
    <name type="scientific">Natronobacterium lacisalsi AJ5</name>
    <dbReference type="NCBI Taxonomy" id="358396"/>
    <lineage>
        <taxon>Archaea</taxon>
        <taxon>Methanobacteriati</taxon>
        <taxon>Methanobacteriota</taxon>
        <taxon>Stenosarchaea group</taxon>
        <taxon>Halobacteria</taxon>
        <taxon>Halobacteriales</taxon>
        <taxon>Natrialbaceae</taxon>
        <taxon>Natronobacterium</taxon>
    </lineage>
</organism>
<dbReference type="KEGG" id="hlc:CHINAEXTREME05840"/>
<dbReference type="AlphaFoldDB" id="M0LJN4"/>
<evidence type="ECO:0000313" key="6">
    <source>
        <dbReference type="Proteomes" id="UP000186547"/>
    </source>
</evidence>
<feature type="compositionally biased region" description="Acidic residues" evidence="2">
    <location>
        <begin position="336"/>
        <end position="354"/>
    </location>
</feature>
<dbReference type="GeneID" id="30920626"/>
<protein>
    <submittedName>
        <fullName evidence="4">Uncharacterized protein</fullName>
    </submittedName>
</protein>
<evidence type="ECO:0000256" key="2">
    <source>
        <dbReference type="SAM" id="MobiDB-lite"/>
    </source>
</evidence>
<feature type="region of interest" description="Disordered" evidence="2">
    <location>
        <begin position="324"/>
        <end position="354"/>
    </location>
</feature>
<evidence type="ECO:0000313" key="4">
    <source>
        <dbReference type="EMBL" id="EMA33837.1"/>
    </source>
</evidence>
<dbReference type="EMBL" id="CP019285">
    <property type="protein sequence ID" value="APW97323.1"/>
    <property type="molecule type" value="Genomic_DNA"/>
</dbReference>
<proteinExistence type="predicted"/>
<dbReference type="Proteomes" id="UP000011555">
    <property type="component" value="Unassembled WGS sequence"/>
</dbReference>
<sequence>MPQKYEFERIESDGQEYVIADPVNQTDDPVRLDARWIEGDDVEGEWERAVRAIIKTDLLGSMELKEGNGRIDRRRAIETLASASDEEGDIVTSEQQAEALLEFFAAEDILELQGGQVVMLRNPSDNPDEINGRMILNWAAAIDACVEKITETIDRVDSAKQKLENRMDDIDQDSGKIDEHLEETAQELRSLGDGAGVPEDPSTLPADERDRFQQLKRKLIYHKKMKEADQENLAEKVESGTARLADNIEMLESAKSTLANKREQVRTQALKKQTFPDEAMNIVDNMGELTTQLAGVGGIEEAIEETPDHEVGSVVDDVLGNIESVGETAQQTAGEEVTDADGAAETETSELEMS</sequence>
<dbReference type="EMBL" id="AOLZ01000034">
    <property type="protein sequence ID" value="EMA33837.1"/>
    <property type="molecule type" value="Genomic_DNA"/>
</dbReference>
<keyword evidence="1" id="KW-0175">Coiled coil</keyword>
<gene>
    <name evidence="4" type="ORF">C445_09114</name>
    <name evidence="3" type="ORF">CHINAEXTREME_05840</name>
</gene>
<dbReference type="Proteomes" id="UP000186547">
    <property type="component" value="Chromosome"/>
</dbReference>
<dbReference type="PATRIC" id="fig|358396.7.peg.1848"/>
<feature type="region of interest" description="Disordered" evidence="2">
    <location>
        <begin position="188"/>
        <end position="210"/>
    </location>
</feature>
<evidence type="ECO:0000256" key="1">
    <source>
        <dbReference type="SAM" id="Coils"/>
    </source>
</evidence>